<dbReference type="SUPFAM" id="SSF55785">
    <property type="entry name" value="PYP-like sensor domain (PAS domain)"/>
    <property type="match status" value="3"/>
</dbReference>
<dbReference type="SMART" id="SM00086">
    <property type="entry name" value="PAC"/>
    <property type="match status" value="3"/>
</dbReference>
<dbReference type="NCBIfam" id="TIGR00229">
    <property type="entry name" value="sensory_box"/>
    <property type="match status" value="1"/>
</dbReference>
<dbReference type="PROSITE" id="PS50113">
    <property type="entry name" value="PAC"/>
    <property type="match status" value="3"/>
</dbReference>
<sequence length="864" mass="95862">MPTAERWPHSSSEMGERIRQYDWQVTPLGSPANWPAALRLLVDTILDAPGPMCILWGEDNIQLYNDAHARLIGRRHPAELGSPACGTWGATWELLEPACDGARRGEARLLHNRHMLIARHDDAEDAWFDMALSPIRDSRGKIAGLLLCLNETSERMRSEARLSQTALRYKLSAEAYRLSEQRLQLALEASDLIGIWDWDVQGGATCEQVELLCHVSEQDYTSPQQSLSVQPFVEHIHPDDRARVLAAMQQCVAGNGTFAERYRLHADDEQPRWAYARGRCHYGEDGRVLRFPGAVMDISRQHASELALRKSEAEIKMITDALPLLIGYIDDQERFRFNNRYYEDWFGYPPEWLRGKTVREILGEAGYQLRRANIRAALNGETVTFEAHSPHRDGGQRRSLVHYLPRVDVNGKVIGFFVMALDVTERWRAEQALRELNETLESRIQERTQALAEVYERLLKEMASREQAQDALRQAQKMEAVGQLTGGIAHDFNNMLTGIIGGLDLIQRYIQSGRHGETQRFIDAAVTSANRAAALTHRLLAFARRQPLNLKRVELNALIDSMHDLLIRTLGSHIQIETQLQADLWPAYSDDNQLESALLNLVINARDAMPDGGTLRIGTANVVLERARQVGDLAPGAYVTLTVADSGCGMTPKVLASAFEPFFTTKPIGQGTGLGLSMIYGFARQAGGHLQITSEPDAGTEVCLYLPTHAEAVPCAPAPSAAAAVLRAQQGECVLVVEDDPAVRLLVLDVLEMLGYQALEAAEGTAAVAILESEQRIDLLVTDVGLPGMNGRQLADIARQRRPQLPVLFMTGYAERAASSGFLDSGMDMISKPFTIDQLAQQISASLAENDGQPDRVQPLQNQS</sequence>
<dbReference type="InterPro" id="IPR004358">
    <property type="entry name" value="Sig_transdc_His_kin-like_C"/>
</dbReference>
<dbReference type="InterPro" id="IPR011006">
    <property type="entry name" value="CheY-like_superfamily"/>
</dbReference>
<evidence type="ECO:0000256" key="3">
    <source>
        <dbReference type="ARBA" id="ARBA00022553"/>
    </source>
</evidence>
<evidence type="ECO:0000256" key="4">
    <source>
        <dbReference type="ARBA" id="ARBA00022777"/>
    </source>
</evidence>
<feature type="modified residue" description="4-aspartylphosphate" evidence="5">
    <location>
        <position position="783"/>
    </location>
</feature>
<dbReference type="InterPro" id="IPR013656">
    <property type="entry name" value="PAS_4"/>
</dbReference>
<dbReference type="InterPro" id="IPR036097">
    <property type="entry name" value="HisK_dim/P_sf"/>
</dbReference>
<evidence type="ECO:0000259" key="7">
    <source>
        <dbReference type="PROSITE" id="PS50110"/>
    </source>
</evidence>
<dbReference type="PROSITE" id="PS50112">
    <property type="entry name" value="PAS"/>
    <property type="match status" value="1"/>
</dbReference>
<feature type="domain" description="PAC" evidence="9">
    <location>
        <begin position="111"/>
        <end position="164"/>
    </location>
</feature>
<dbReference type="SUPFAM" id="SSF47384">
    <property type="entry name" value="Homodimeric domain of signal transducing histidine kinase"/>
    <property type="match status" value="1"/>
</dbReference>
<dbReference type="InterPro" id="IPR036890">
    <property type="entry name" value="HATPase_C_sf"/>
</dbReference>
<dbReference type="PROSITE" id="PS50109">
    <property type="entry name" value="HIS_KIN"/>
    <property type="match status" value="1"/>
</dbReference>
<dbReference type="Pfam" id="PF00072">
    <property type="entry name" value="Response_reg"/>
    <property type="match status" value="1"/>
</dbReference>
<dbReference type="InterPro" id="IPR035965">
    <property type="entry name" value="PAS-like_dom_sf"/>
</dbReference>
<dbReference type="InterPro" id="IPR001789">
    <property type="entry name" value="Sig_transdc_resp-reg_receiver"/>
</dbReference>
<comment type="caution">
    <text evidence="10">The sequence shown here is derived from an EMBL/GenBank/DDBJ whole genome shotgun (WGS) entry which is preliminary data.</text>
</comment>
<keyword evidence="4 10" id="KW-0418">Kinase</keyword>
<feature type="domain" description="Histidine kinase" evidence="6">
    <location>
        <begin position="487"/>
        <end position="710"/>
    </location>
</feature>
<dbReference type="Gene3D" id="1.10.287.130">
    <property type="match status" value="1"/>
</dbReference>
<dbReference type="Gene3D" id="3.30.565.10">
    <property type="entry name" value="Histidine kinase-like ATPase, C-terminal domain"/>
    <property type="match status" value="1"/>
</dbReference>
<accession>A0A8E2U1Z1</accession>
<feature type="domain" description="PAC" evidence="9">
    <location>
        <begin position="258"/>
        <end position="310"/>
    </location>
</feature>
<dbReference type="InterPro" id="IPR003661">
    <property type="entry name" value="HisK_dim/P_dom"/>
</dbReference>
<dbReference type="Pfam" id="PF02518">
    <property type="entry name" value="HATPase_c"/>
    <property type="match status" value="1"/>
</dbReference>
<dbReference type="Gene3D" id="3.30.450.20">
    <property type="entry name" value="PAS domain"/>
    <property type="match status" value="3"/>
</dbReference>
<dbReference type="InterPro" id="IPR005467">
    <property type="entry name" value="His_kinase_dom"/>
</dbReference>
<dbReference type="InterPro" id="IPR013655">
    <property type="entry name" value="PAS_fold_3"/>
</dbReference>
<name>A0A8E2U1Z1_9GAMM</name>
<organism evidence="10 11">
    <name type="scientific">Stutzerimonas degradans</name>
    <dbReference type="NCBI Taxonomy" id="2968968"/>
    <lineage>
        <taxon>Bacteria</taxon>
        <taxon>Pseudomonadati</taxon>
        <taxon>Pseudomonadota</taxon>
        <taxon>Gammaproteobacteria</taxon>
        <taxon>Pseudomonadales</taxon>
        <taxon>Pseudomonadaceae</taxon>
        <taxon>Stutzerimonas</taxon>
    </lineage>
</organism>
<dbReference type="Pfam" id="PF08448">
    <property type="entry name" value="PAS_4"/>
    <property type="match status" value="1"/>
</dbReference>
<evidence type="ECO:0000313" key="10">
    <source>
        <dbReference type="EMBL" id="PNF77306.1"/>
    </source>
</evidence>
<evidence type="ECO:0000256" key="5">
    <source>
        <dbReference type="PROSITE-ProRule" id="PRU00169"/>
    </source>
</evidence>
<evidence type="ECO:0000256" key="2">
    <source>
        <dbReference type="ARBA" id="ARBA00012438"/>
    </source>
</evidence>
<dbReference type="SMART" id="SM00448">
    <property type="entry name" value="REC"/>
    <property type="match status" value="1"/>
</dbReference>
<dbReference type="SMART" id="SM00091">
    <property type="entry name" value="PAS"/>
    <property type="match status" value="2"/>
</dbReference>
<dbReference type="Proteomes" id="UP000235881">
    <property type="component" value="Unassembled WGS sequence"/>
</dbReference>
<keyword evidence="11" id="KW-1185">Reference proteome</keyword>
<dbReference type="Pfam" id="PF08447">
    <property type="entry name" value="PAS_3"/>
    <property type="match status" value="1"/>
</dbReference>
<dbReference type="SUPFAM" id="SSF52172">
    <property type="entry name" value="CheY-like"/>
    <property type="match status" value="1"/>
</dbReference>
<dbReference type="SMART" id="SM00387">
    <property type="entry name" value="HATPase_c"/>
    <property type="match status" value="1"/>
</dbReference>
<evidence type="ECO:0000259" key="6">
    <source>
        <dbReference type="PROSITE" id="PS50109"/>
    </source>
</evidence>
<dbReference type="PROSITE" id="PS50110">
    <property type="entry name" value="RESPONSE_REGULATORY"/>
    <property type="match status" value="1"/>
</dbReference>
<protein>
    <recommendedName>
        <fullName evidence="2">histidine kinase</fullName>
        <ecNumber evidence="2">2.7.13.3</ecNumber>
    </recommendedName>
</protein>
<proteinExistence type="predicted"/>
<dbReference type="SUPFAM" id="SSF55874">
    <property type="entry name" value="ATPase domain of HSP90 chaperone/DNA topoisomerase II/histidine kinase"/>
    <property type="match status" value="1"/>
</dbReference>
<dbReference type="AlphaFoldDB" id="A0A8E2U1Z1"/>
<dbReference type="Pfam" id="PF00512">
    <property type="entry name" value="HisKA"/>
    <property type="match status" value="1"/>
</dbReference>
<dbReference type="PRINTS" id="PR00344">
    <property type="entry name" value="BCTRLSENSOR"/>
</dbReference>
<dbReference type="CDD" id="cd00082">
    <property type="entry name" value="HisKA"/>
    <property type="match status" value="1"/>
</dbReference>
<dbReference type="SMART" id="SM00388">
    <property type="entry name" value="HisKA"/>
    <property type="match status" value="1"/>
</dbReference>
<dbReference type="EMBL" id="POUK01000002">
    <property type="protein sequence ID" value="PNF77306.1"/>
    <property type="molecule type" value="Genomic_DNA"/>
</dbReference>
<dbReference type="EC" id="2.7.13.3" evidence="2"/>
<dbReference type="InterPro" id="IPR001610">
    <property type="entry name" value="PAC"/>
</dbReference>
<keyword evidence="4 10" id="KW-0808">Transferase</keyword>
<feature type="domain" description="PAS" evidence="8">
    <location>
        <begin position="311"/>
        <end position="381"/>
    </location>
</feature>
<keyword evidence="3 5" id="KW-0597">Phosphoprotein</keyword>
<dbReference type="InterPro" id="IPR000700">
    <property type="entry name" value="PAS-assoc_C"/>
</dbReference>
<evidence type="ECO:0000259" key="9">
    <source>
        <dbReference type="PROSITE" id="PS50113"/>
    </source>
</evidence>
<gene>
    <name evidence="10" type="ORF">CXK95_06360</name>
</gene>
<dbReference type="CDD" id="cd00130">
    <property type="entry name" value="PAS"/>
    <property type="match status" value="2"/>
</dbReference>
<feature type="domain" description="PAC" evidence="9">
    <location>
        <begin position="383"/>
        <end position="435"/>
    </location>
</feature>
<dbReference type="PANTHER" id="PTHR43065">
    <property type="entry name" value="SENSOR HISTIDINE KINASE"/>
    <property type="match status" value="1"/>
</dbReference>
<evidence type="ECO:0000256" key="1">
    <source>
        <dbReference type="ARBA" id="ARBA00000085"/>
    </source>
</evidence>
<evidence type="ECO:0000259" key="8">
    <source>
        <dbReference type="PROSITE" id="PS50112"/>
    </source>
</evidence>
<feature type="domain" description="Response regulatory" evidence="7">
    <location>
        <begin position="733"/>
        <end position="847"/>
    </location>
</feature>
<dbReference type="GO" id="GO:0000155">
    <property type="term" value="F:phosphorelay sensor kinase activity"/>
    <property type="evidence" value="ECO:0007669"/>
    <property type="project" value="InterPro"/>
</dbReference>
<dbReference type="PANTHER" id="PTHR43065:SF42">
    <property type="entry name" value="TWO-COMPONENT SENSOR PPRA"/>
    <property type="match status" value="1"/>
</dbReference>
<reference evidence="10 11" key="1">
    <citation type="submission" date="2018-01" db="EMBL/GenBank/DDBJ databases">
        <title>Denitrification phenotypes of diverse strains of Pseudomonas stutzeri.</title>
        <authorList>
            <person name="Milligan D.A."/>
            <person name="Bergaust L."/>
            <person name="Bakken L.R."/>
            <person name="Frostegard A."/>
        </authorList>
    </citation>
    <scope>NUCLEOTIDE SEQUENCE [LARGE SCALE GENOMIC DNA]</scope>
    <source>
        <strain evidence="10 11">DSM 50238</strain>
    </source>
</reference>
<dbReference type="InterPro" id="IPR000014">
    <property type="entry name" value="PAS"/>
</dbReference>
<dbReference type="CDD" id="cd18161">
    <property type="entry name" value="REC_hyHK_blue-like"/>
    <property type="match status" value="1"/>
</dbReference>
<dbReference type="Gene3D" id="3.40.50.2300">
    <property type="match status" value="1"/>
</dbReference>
<evidence type="ECO:0000313" key="11">
    <source>
        <dbReference type="Proteomes" id="UP000235881"/>
    </source>
</evidence>
<dbReference type="InterPro" id="IPR003594">
    <property type="entry name" value="HATPase_dom"/>
</dbReference>
<dbReference type="RefSeq" id="WP_102828003.1">
    <property type="nucleotide sequence ID" value="NZ_CP065721.1"/>
</dbReference>
<comment type="catalytic activity">
    <reaction evidence="1">
        <text>ATP + protein L-histidine = ADP + protein N-phospho-L-histidine.</text>
        <dbReference type="EC" id="2.7.13.3"/>
    </reaction>
</comment>